<dbReference type="GO" id="GO:0000175">
    <property type="term" value="F:3'-5'-RNA exonuclease activity"/>
    <property type="evidence" value="ECO:0007669"/>
    <property type="project" value="InterPro"/>
</dbReference>
<proteinExistence type="predicted"/>
<dbReference type="HOGENOM" id="CLU_037266_3_0_9"/>
<name>A7VSN5_9FIRM</name>
<dbReference type="EMBL" id="ABCB02000018">
    <property type="protein sequence ID" value="EDO61181.1"/>
    <property type="molecule type" value="Genomic_DNA"/>
</dbReference>
<keyword evidence="8" id="KW-1185">Reference proteome</keyword>
<dbReference type="Proteomes" id="UP000220611">
    <property type="component" value="Unassembled WGS sequence"/>
</dbReference>
<accession>A7VSN5</accession>
<evidence type="ECO:0000256" key="1">
    <source>
        <dbReference type="ARBA" id="ARBA00022722"/>
    </source>
</evidence>
<dbReference type="SUPFAM" id="SSF53098">
    <property type="entry name" value="Ribonuclease H-like"/>
    <property type="match status" value="1"/>
</dbReference>
<dbReference type="Gene3D" id="3.30.420.10">
    <property type="entry name" value="Ribonuclease H-like superfamily/Ribonuclease H"/>
    <property type="match status" value="1"/>
</dbReference>
<evidence type="ECO:0000313" key="6">
    <source>
        <dbReference type="EMBL" id="PEQ24474.1"/>
    </source>
</evidence>
<dbReference type="CDD" id="cd06133">
    <property type="entry name" value="ERI-1_3'hExo_like"/>
    <property type="match status" value="1"/>
</dbReference>
<comment type="caution">
    <text evidence="5">The sequence shown here is derived from an EMBL/GenBank/DDBJ whole genome shotgun (WGS) entry which is preliminary data.</text>
</comment>
<keyword evidence="1" id="KW-0540">Nuclease</keyword>
<dbReference type="InterPro" id="IPR047201">
    <property type="entry name" value="ERI-1_3'hExo-like"/>
</dbReference>
<evidence type="ECO:0000313" key="7">
    <source>
        <dbReference type="Proteomes" id="UP000003490"/>
    </source>
</evidence>
<evidence type="ECO:0000256" key="2">
    <source>
        <dbReference type="ARBA" id="ARBA00022801"/>
    </source>
</evidence>
<dbReference type="InterPro" id="IPR051274">
    <property type="entry name" value="3-5_Exoribonuclease"/>
</dbReference>
<evidence type="ECO:0000256" key="3">
    <source>
        <dbReference type="ARBA" id="ARBA00022839"/>
    </source>
</evidence>
<dbReference type="PANTHER" id="PTHR23044:SF61">
    <property type="entry name" value="3'-5' EXORIBONUCLEASE 1-RELATED"/>
    <property type="match status" value="1"/>
</dbReference>
<reference evidence="5 7" key="1">
    <citation type="submission" date="2007-08" db="EMBL/GenBank/DDBJ databases">
        <title>Draft genome sequence of Clostridium leptum (DSM 753).</title>
        <authorList>
            <person name="Sudarsanam P."/>
            <person name="Ley R."/>
            <person name="Guruge J."/>
            <person name="Turnbaugh P.J."/>
            <person name="Mahowald M."/>
            <person name="Liep D."/>
            <person name="Gordon J."/>
        </authorList>
    </citation>
    <scope>NUCLEOTIDE SEQUENCE [LARGE SCALE GENOMIC DNA]</scope>
    <source>
        <strain evidence="5 7">DSM 753</strain>
    </source>
</reference>
<keyword evidence="3 5" id="KW-0269">Exonuclease</keyword>
<dbReference type="InterPro" id="IPR013520">
    <property type="entry name" value="Ribonucl_H"/>
</dbReference>
<dbReference type="Pfam" id="PF00929">
    <property type="entry name" value="RNase_T"/>
    <property type="match status" value="1"/>
</dbReference>
<feature type="domain" description="Exonuclease" evidence="4">
    <location>
        <begin position="2"/>
        <end position="182"/>
    </location>
</feature>
<keyword evidence="2" id="KW-0378">Hydrolase</keyword>
<dbReference type="SMART" id="SM00479">
    <property type="entry name" value="EXOIII"/>
    <property type="match status" value="1"/>
</dbReference>
<evidence type="ECO:0000313" key="8">
    <source>
        <dbReference type="Proteomes" id="UP000220611"/>
    </source>
</evidence>
<dbReference type="EMBL" id="NOXF01000005">
    <property type="protein sequence ID" value="PEQ24474.1"/>
    <property type="molecule type" value="Genomic_DNA"/>
</dbReference>
<sequence>MEFVILDLEWNGTYSKRKSGFFNEIIEFGAVKVNDRLCVEDTFSVVVKPQIGKKLSSKVKNLTNISSEELGLGVTYTRAVSKFKKFLGNAVLMTWGTSDILALMENHQYYWGTDRLDYIEGYVNLQSFCERRVYYERGKQMGLSTAAQLLGIDVQGMEHHRALDDSLLALACFRRLYDEEELKPFFEDASKDQFYDKMRFKTTILCDLSNPLLKDADMSFECPACGAEAKRNGEWEFKNKSYRADFRCPCCGGEFKGRIQFKLKYEGVVVKKTTARKEEEPAGEMAAAEEADG</sequence>
<dbReference type="PANTHER" id="PTHR23044">
    <property type="entry name" value="3'-5' EXONUCLEASE ERI1-RELATED"/>
    <property type="match status" value="1"/>
</dbReference>
<dbReference type="AlphaFoldDB" id="A7VSN5"/>
<evidence type="ECO:0000313" key="5">
    <source>
        <dbReference type="EMBL" id="EDO61181.1"/>
    </source>
</evidence>
<dbReference type="GO" id="GO:0003676">
    <property type="term" value="F:nucleic acid binding"/>
    <property type="evidence" value="ECO:0007669"/>
    <property type="project" value="InterPro"/>
</dbReference>
<dbReference type="InterPro" id="IPR036397">
    <property type="entry name" value="RNaseH_sf"/>
</dbReference>
<evidence type="ECO:0000259" key="4">
    <source>
        <dbReference type="SMART" id="SM00479"/>
    </source>
</evidence>
<dbReference type="InterPro" id="IPR012337">
    <property type="entry name" value="RNaseH-like_sf"/>
</dbReference>
<organism evidence="5 7">
    <name type="scientific">[Clostridium] leptum DSM 753</name>
    <dbReference type="NCBI Taxonomy" id="428125"/>
    <lineage>
        <taxon>Bacteria</taxon>
        <taxon>Bacillati</taxon>
        <taxon>Bacillota</taxon>
        <taxon>Clostridia</taxon>
        <taxon>Eubacteriales</taxon>
        <taxon>Oscillospiraceae</taxon>
        <taxon>Oscillospiraceae incertae sedis</taxon>
    </lineage>
</organism>
<protein>
    <submittedName>
        <fullName evidence="5">Exonuclease</fullName>
    </submittedName>
</protein>
<reference evidence="6 8" key="3">
    <citation type="submission" date="2017-07" db="EMBL/GenBank/DDBJ databases">
        <title>Prevalence of linear plasmids in Cutibacterium (Propionibacterium) acnes isolates obtained from prostatic tissue.</title>
        <authorList>
            <person name="Davidsson S."/>
            <person name="Carlsson J."/>
            <person name="Molling P."/>
            <person name="Andren O."/>
            <person name="Andersson S.-O."/>
            <person name="Brzuszkiewicz E."/>
            <person name="Poehlein A."/>
            <person name="Al-Zeer M."/>
            <person name="Brinkmann V."/>
            <person name="Scavenius C."/>
            <person name="Nazipi S."/>
            <person name="Soderquist B."/>
            <person name="Bruggemann H."/>
        </authorList>
    </citation>
    <scope>NUCLEOTIDE SEQUENCE [LARGE SCALE GENOMIC DNA]</scope>
    <source>
        <strain evidence="6 8">DSM 753</strain>
    </source>
</reference>
<dbReference type="Proteomes" id="UP000003490">
    <property type="component" value="Unassembled WGS sequence"/>
</dbReference>
<dbReference type="OrthoDB" id="159416at2"/>
<dbReference type="eggNOG" id="COG5018">
    <property type="taxonomic scope" value="Bacteria"/>
</dbReference>
<reference evidence="5 7" key="2">
    <citation type="submission" date="2007-08" db="EMBL/GenBank/DDBJ databases">
        <authorList>
            <person name="Fulton L."/>
            <person name="Clifton S."/>
            <person name="Fulton B."/>
            <person name="Xu J."/>
            <person name="Minx P."/>
            <person name="Pepin K.H."/>
            <person name="Johnson M."/>
            <person name="Thiruvilangam P."/>
            <person name="Bhonagiri V."/>
            <person name="Nash W.E."/>
            <person name="Wang C."/>
            <person name="Mardis E.R."/>
            <person name="Wilson R.K."/>
        </authorList>
    </citation>
    <scope>NUCLEOTIDE SEQUENCE [LARGE SCALE GENOMIC DNA]</scope>
    <source>
        <strain evidence="5 7">DSM 753</strain>
    </source>
</reference>
<gene>
    <name evidence="6" type="ORF">CH238_07865</name>
    <name evidence="5" type="ORF">CLOLEP_01576</name>
</gene>